<dbReference type="SUPFAM" id="SSF53756">
    <property type="entry name" value="UDP-Glycosyltransferase/glycogen phosphorylase"/>
    <property type="match status" value="1"/>
</dbReference>
<dbReference type="Gene3D" id="3.40.50.2000">
    <property type="entry name" value="Glycogen Phosphorylase B"/>
    <property type="match status" value="2"/>
</dbReference>
<dbReference type="Pfam" id="PF13692">
    <property type="entry name" value="Glyco_trans_1_4"/>
    <property type="match status" value="1"/>
</dbReference>
<reference evidence="3" key="1">
    <citation type="journal article" date="1999" name="Glycobiology">
        <title>Conserved domains of glycosyltransferases.</title>
        <authorList>
            <person name="Kapitonov D."/>
            <person name="Yu R.K."/>
        </authorList>
    </citation>
    <scope>NUCLEOTIDE SEQUENCE</scope>
</reference>
<accession>A0A8B6X7Z7</accession>
<dbReference type="CDD" id="cd03801">
    <property type="entry name" value="GT4_PimA-like"/>
    <property type="match status" value="1"/>
</dbReference>
<reference evidence="3" key="2">
    <citation type="journal article" date="2003" name="J. Mol. Biol.">
        <title>An evolving hierarchical family classification for glycosyltransferases.</title>
        <authorList>
            <person name="Coutinho P.M."/>
            <person name="Deleury E."/>
            <person name="Davies G.J."/>
            <person name="Henrissat B."/>
        </authorList>
    </citation>
    <scope>NUCLEOTIDE SEQUENCE</scope>
</reference>
<evidence type="ECO:0000313" key="3">
    <source>
        <dbReference type="RefSeq" id="WP_034411853.1"/>
    </source>
</evidence>
<dbReference type="AlphaFoldDB" id="A0A8B6X7Z7"/>
<evidence type="ECO:0000259" key="1">
    <source>
        <dbReference type="Pfam" id="PF13579"/>
    </source>
</evidence>
<dbReference type="InterPro" id="IPR028098">
    <property type="entry name" value="Glyco_trans_4-like_N"/>
</dbReference>
<dbReference type="PANTHER" id="PTHR12526">
    <property type="entry name" value="GLYCOSYLTRANSFERASE"/>
    <property type="match status" value="1"/>
</dbReference>
<sequence>MSLATPSPHPVLYVVTWFYDYQPGLAIYRQRLELLAEHYELHLLVRNPAHAWRLGFKDAARVHVLPETGGSSLSLVRYCLRVARQLARLPEAPVFLFTSHLSMVALGLRDRPVAIYWNEMPSHYFTRHGKRTAKGWFTAALRRLTYFGARSARVVMPISRFMADDLVARGLPAQRVPVVDMGVSVSDMALGLRAARRPGPLTVCYAGTLTGERGRDQIVGGVLAALVEGIDVKLLLVGVPDVDQVELRAAFGNAGYPRALEMHGLVSTAEVYAAYARADLGVTLLEPNAHFQFNPPTKLFEYLVLGLPVICNRIRTLTHYVEDGRTGFHCDYSSAGVARAITRAAADRAALDAMRAHCIAVGERYRWDRVAPHFLQQIQRLYRVPADRAEIAGPPTVAPLGD</sequence>
<keyword evidence="2" id="KW-1185">Reference proteome</keyword>
<proteinExistence type="predicted"/>
<name>A0A8B6X7Z7_9BURK</name>
<reference evidence="3" key="3">
    <citation type="journal article" date="2006" name="Glycobiology">
        <title>Structures and mechanisms of glycosyltransferases.</title>
        <authorList>
            <person name="Breton C."/>
            <person name="Snajdrova L."/>
            <person name="Jeanneau C."/>
            <person name="Koca J."/>
            <person name="Imberty A."/>
        </authorList>
    </citation>
    <scope>NUCLEOTIDE SEQUENCE</scope>
</reference>
<dbReference type="OrthoDB" id="9815351at2"/>
<feature type="domain" description="Glycosyltransferase subfamily 4-like N-terminal" evidence="1">
    <location>
        <begin position="33"/>
        <end position="179"/>
    </location>
</feature>
<organism evidence="2 3">
    <name type="scientific">Derxia gummosa DSM 723</name>
    <dbReference type="NCBI Taxonomy" id="1121388"/>
    <lineage>
        <taxon>Bacteria</taxon>
        <taxon>Pseudomonadati</taxon>
        <taxon>Pseudomonadota</taxon>
        <taxon>Betaproteobacteria</taxon>
        <taxon>Burkholderiales</taxon>
        <taxon>Alcaligenaceae</taxon>
        <taxon>Derxia</taxon>
    </lineage>
</organism>
<dbReference type="GO" id="GO:0016757">
    <property type="term" value="F:glycosyltransferase activity"/>
    <property type="evidence" value="ECO:0007669"/>
    <property type="project" value="UniProtKB-ARBA"/>
</dbReference>
<dbReference type="Proteomes" id="UP000675920">
    <property type="component" value="Unplaced"/>
</dbReference>
<protein>
    <submittedName>
        <fullName evidence="3">Glycosyltransferase family 4 protein</fullName>
        <ecNumber evidence="3">2.4.-.-</ecNumber>
    </submittedName>
</protein>
<dbReference type="Pfam" id="PF13579">
    <property type="entry name" value="Glyco_trans_4_4"/>
    <property type="match status" value="1"/>
</dbReference>
<reference evidence="3" key="4">
    <citation type="submission" date="2025-08" db="UniProtKB">
        <authorList>
            <consortium name="RefSeq"/>
        </authorList>
    </citation>
    <scope>IDENTIFICATION</scope>
</reference>
<dbReference type="EC" id="2.4.-.-" evidence="3"/>
<dbReference type="RefSeq" id="WP_034411853.1">
    <property type="nucleotide sequence ID" value="NZ_AXWS01000014.1"/>
</dbReference>
<evidence type="ECO:0000313" key="2">
    <source>
        <dbReference type="Proteomes" id="UP000675920"/>
    </source>
</evidence>